<protein>
    <submittedName>
        <fullName evidence="1">Uncharacterized protein</fullName>
    </submittedName>
</protein>
<accession>A0A1F6MD58</accession>
<gene>
    <name evidence="1" type="ORF">A3C90_00365</name>
</gene>
<dbReference type="EMBL" id="MFQE01000077">
    <property type="protein sequence ID" value="OGH69554.1"/>
    <property type="molecule type" value="Genomic_DNA"/>
</dbReference>
<evidence type="ECO:0000313" key="1">
    <source>
        <dbReference type="EMBL" id="OGH69554.1"/>
    </source>
</evidence>
<evidence type="ECO:0000313" key="2">
    <source>
        <dbReference type="Proteomes" id="UP000177457"/>
    </source>
</evidence>
<dbReference type="Proteomes" id="UP000177457">
    <property type="component" value="Unassembled WGS sequence"/>
</dbReference>
<name>A0A1F6MD58_9BACT</name>
<sequence>MGKFKKGLFLGGLLGAGMVWMTTTKKGRAMREKLLDHAATVYGQVKEKAMASDAWATMTKNKYVAMVQEAVDKYAVQSGLAESMKNLVVKLVSAQWKNLQQETAKRKKQ</sequence>
<reference evidence="1 2" key="1">
    <citation type="journal article" date="2016" name="Nat. Commun.">
        <title>Thousands of microbial genomes shed light on interconnected biogeochemical processes in an aquifer system.</title>
        <authorList>
            <person name="Anantharaman K."/>
            <person name="Brown C.T."/>
            <person name="Hug L.A."/>
            <person name="Sharon I."/>
            <person name="Castelle C.J."/>
            <person name="Probst A.J."/>
            <person name="Thomas B.C."/>
            <person name="Singh A."/>
            <person name="Wilkins M.J."/>
            <person name="Karaoz U."/>
            <person name="Brodie E.L."/>
            <person name="Williams K.H."/>
            <person name="Hubbard S.S."/>
            <person name="Banfield J.F."/>
        </authorList>
    </citation>
    <scope>NUCLEOTIDE SEQUENCE [LARGE SCALE GENOMIC DNA]</scope>
</reference>
<proteinExistence type="predicted"/>
<organism evidence="1 2">
    <name type="scientific">Candidatus Magasanikbacteria bacterium RIFCSPHIGHO2_02_FULL_51_14</name>
    <dbReference type="NCBI Taxonomy" id="1798683"/>
    <lineage>
        <taxon>Bacteria</taxon>
        <taxon>Candidatus Magasanikiibacteriota</taxon>
    </lineage>
</organism>
<dbReference type="AlphaFoldDB" id="A0A1F6MD58"/>
<comment type="caution">
    <text evidence="1">The sequence shown here is derived from an EMBL/GenBank/DDBJ whole genome shotgun (WGS) entry which is preliminary data.</text>
</comment>